<protein>
    <submittedName>
        <fullName evidence="2">Uncharacterized protein</fullName>
    </submittedName>
</protein>
<reference evidence="2 3" key="3">
    <citation type="journal article" date="2010" name="BMC Genomics">
        <title>Transcriptome sequencing and comparative analysis of cucumber flowers with different sex types.</title>
        <authorList>
            <person name="Guo S."/>
            <person name="Zheng Y."/>
            <person name="Joung J.G."/>
            <person name="Liu S."/>
            <person name="Zhang Z."/>
            <person name="Crasta O.R."/>
            <person name="Sobral B.W."/>
            <person name="Xu Y."/>
            <person name="Huang S."/>
            <person name="Fei Z."/>
        </authorList>
    </citation>
    <scope>NUCLEOTIDE SEQUENCE [LARGE SCALE GENOMIC DNA]</scope>
    <source>
        <strain evidence="3">cv. 9930</strain>
    </source>
</reference>
<gene>
    <name evidence="2" type="ORF">Csa_6G087970</name>
</gene>
<keyword evidence="1" id="KW-1133">Transmembrane helix</keyword>
<feature type="transmembrane region" description="Helical" evidence="1">
    <location>
        <begin position="93"/>
        <end position="116"/>
    </location>
</feature>
<organism evidence="2 3">
    <name type="scientific">Cucumis sativus</name>
    <name type="common">Cucumber</name>
    <dbReference type="NCBI Taxonomy" id="3659"/>
    <lineage>
        <taxon>Eukaryota</taxon>
        <taxon>Viridiplantae</taxon>
        <taxon>Streptophyta</taxon>
        <taxon>Embryophyta</taxon>
        <taxon>Tracheophyta</taxon>
        <taxon>Spermatophyta</taxon>
        <taxon>Magnoliopsida</taxon>
        <taxon>eudicotyledons</taxon>
        <taxon>Gunneridae</taxon>
        <taxon>Pentapetalae</taxon>
        <taxon>rosids</taxon>
        <taxon>fabids</taxon>
        <taxon>Cucurbitales</taxon>
        <taxon>Cucurbitaceae</taxon>
        <taxon>Benincaseae</taxon>
        <taxon>Cucumis</taxon>
    </lineage>
</organism>
<evidence type="ECO:0000313" key="2">
    <source>
        <dbReference type="EMBL" id="KGN46369.1"/>
    </source>
</evidence>
<keyword evidence="3" id="KW-1185">Reference proteome</keyword>
<dbReference type="EMBL" id="CM002927">
    <property type="protein sequence ID" value="KGN46369.1"/>
    <property type="molecule type" value="Genomic_DNA"/>
</dbReference>
<dbReference type="Gramene" id="KGN46369">
    <property type="protein sequence ID" value="KGN46369"/>
    <property type="gene ID" value="Csa_6G087970"/>
</dbReference>
<evidence type="ECO:0000313" key="3">
    <source>
        <dbReference type="Proteomes" id="UP000029981"/>
    </source>
</evidence>
<reference evidence="2 3" key="2">
    <citation type="journal article" date="2009" name="PLoS ONE">
        <title>An integrated genetic and cytogenetic map of the cucumber genome.</title>
        <authorList>
            <person name="Ren Y."/>
            <person name="Zhang Z."/>
            <person name="Liu J."/>
            <person name="Staub J.E."/>
            <person name="Han Y."/>
            <person name="Cheng Z."/>
            <person name="Li X."/>
            <person name="Lu J."/>
            <person name="Miao H."/>
            <person name="Kang H."/>
            <person name="Xie B."/>
            <person name="Gu X."/>
            <person name="Wang X."/>
            <person name="Du Y."/>
            <person name="Jin W."/>
            <person name="Huang S."/>
        </authorList>
    </citation>
    <scope>NUCLEOTIDE SEQUENCE [LARGE SCALE GENOMIC DNA]</scope>
    <source>
        <strain evidence="3">cv. 9930</strain>
    </source>
</reference>
<evidence type="ECO:0000256" key="1">
    <source>
        <dbReference type="SAM" id="Phobius"/>
    </source>
</evidence>
<proteinExistence type="predicted"/>
<keyword evidence="1" id="KW-0472">Membrane</keyword>
<accession>A0A0A0KBZ5</accession>
<reference evidence="2 3" key="4">
    <citation type="journal article" date="2011" name="BMC Genomics">
        <title>RNA-Seq improves annotation of protein-coding genes in the cucumber genome.</title>
        <authorList>
            <person name="Li Z."/>
            <person name="Zhang Z."/>
            <person name="Yan P."/>
            <person name="Huang S."/>
            <person name="Fei Z."/>
            <person name="Lin K."/>
        </authorList>
    </citation>
    <scope>NUCLEOTIDE SEQUENCE [LARGE SCALE GENOMIC DNA]</scope>
    <source>
        <strain evidence="3">cv. 9930</strain>
    </source>
</reference>
<dbReference type="AlphaFoldDB" id="A0A0A0KBZ5"/>
<name>A0A0A0KBZ5_CUCSA</name>
<dbReference type="OMA" id="SCCINIY"/>
<reference evidence="2 3" key="1">
    <citation type="journal article" date="2009" name="Nat. Genet.">
        <title>The genome of the cucumber, Cucumis sativus L.</title>
        <authorList>
            <person name="Huang S."/>
            <person name="Li R."/>
            <person name="Zhang Z."/>
            <person name="Li L."/>
            <person name="Gu X."/>
            <person name="Fan W."/>
            <person name="Lucas W.J."/>
            <person name="Wang X."/>
            <person name="Xie B."/>
            <person name="Ni P."/>
            <person name="Ren Y."/>
            <person name="Zhu H."/>
            <person name="Li J."/>
            <person name="Lin K."/>
            <person name="Jin W."/>
            <person name="Fei Z."/>
            <person name="Li G."/>
            <person name="Staub J."/>
            <person name="Kilian A."/>
            <person name="van der Vossen E.A."/>
            <person name="Wu Y."/>
            <person name="Guo J."/>
            <person name="He J."/>
            <person name="Jia Z."/>
            <person name="Ren Y."/>
            <person name="Tian G."/>
            <person name="Lu Y."/>
            <person name="Ruan J."/>
            <person name="Qian W."/>
            <person name="Wang M."/>
            <person name="Huang Q."/>
            <person name="Li B."/>
            <person name="Xuan Z."/>
            <person name="Cao J."/>
            <person name="Asan"/>
            <person name="Wu Z."/>
            <person name="Zhang J."/>
            <person name="Cai Q."/>
            <person name="Bai Y."/>
            <person name="Zhao B."/>
            <person name="Han Y."/>
            <person name="Li Y."/>
            <person name="Li X."/>
            <person name="Wang S."/>
            <person name="Shi Q."/>
            <person name="Liu S."/>
            <person name="Cho W.K."/>
            <person name="Kim J.Y."/>
            <person name="Xu Y."/>
            <person name="Heller-Uszynska K."/>
            <person name="Miao H."/>
            <person name="Cheng Z."/>
            <person name="Zhang S."/>
            <person name="Wu J."/>
            <person name="Yang Y."/>
            <person name="Kang H."/>
            <person name="Li M."/>
            <person name="Liang H."/>
            <person name="Ren X."/>
            <person name="Shi Z."/>
            <person name="Wen M."/>
            <person name="Jian M."/>
            <person name="Yang H."/>
            <person name="Zhang G."/>
            <person name="Yang Z."/>
            <person name="Chen R."/>
            <person name="Liu S."/>
            <person name="Li J."/>
            <person name="Ma L."/>
            <person name="Liu H."/>
            <person name="Zhou Y."/>
            <person name="Zhao J."/>
            <person name="Fang X."/>
            <person name="Li G."/>
            <person name="Fang L."/>
            <person name="Li Y."/>
            <person name="Liu D."/>
            <person name="Zheng H."/>
            <person name="Zhang Y."/>
            <person name="Qin N."/>
            <person name="Li Z."/>
            <person name="Yang G."/>
            <person name="Yang S."/>
            <person name="Bolund L."/>
            <person name="Kristiansen K."/>
            <person name="Zheng H."/>
            <person name="Li S."/>
            <person name="Zhang X."/>
            <person name="Yang H."/>
            <person name="Wang J."/>
            <person name="Sun R."/>
            <person name="Zhang B."/>
            <person name="Jiang S."/>
            <person name="Wang J."/>
            <person name="Du Y."/>
            <person name="Li S."/>
        </authorList>
    </citation>
    <scope>NUCLEOTIDE SEQUENCE [LARGE SCALE GENOMIC DNA]</scope>
    <source>
        <strain evidence="3">cv. 9930</strain>
    </source>
</reference>
<sequence length="123" mass="13618">MEARDENEALEGVRLEGGNMGASMSVSHGGECKLPNCCCINIYVNSNIQGVNNSTLNGGEVKMGSPGVFFLFGDMEPKLHQNKTSSLHQNPKLWQWGLMILLLLFLLLPLLFMLLLEIKMLHS</sequence>
<keyword evidence="1" id="KW-0812">Transmembrane</keyword>
<dbReference type="Proteomes" id="UP000029981">
    <property type="component" value="Chromosome 6"/>
</dbReference>